<reference evidence="2" key="1">
    <citation type="submission" date="2019-09" db="EMBL/GenBank/DDBJ databases">
        <title>Draft genome information of white flower Hibiscus syriacus.</title>
        <authorList>
            <person name="Kim Y.-M."/>
        </authorList>
    </citation>
    <scope>NUCLEOTIDE SEQUENCE [LARGE SCALE GENOMIC DNA]</scope>
    <source>
        <strain evidence="2">YM2019G1</strain>
    </source>
</reference>
<evidence type="ECO:0000256" key="1">
    <source>
        <dbReference type="SAM" id="SignalP"/>
    </source>
</evidence>
<evidence type="ECO:0000313" key="3">
    <source>
        <dbReference type="Proteomes" id="UP000436088"/>
    </source>
</evidence>
<feature type="signal peptide" evidence="1">
    <location>
        <begin position="1"/>
        <end position="24"/>
    </location>
</feature>
<proteinExistence type="predicted"/>
<sequence>MALGSTAALVLVVLAFARVQLSTCQVVNAKISCLDCKHNYDLSGCLFNSNSFLTCLKSVRLSYLHLLAGIKVAVKCDKVKKLATATTQENGVFKVELPATSTDCLAKLLGGPEQLYGKNKDLVSKVVKVSHDANSYTISTPLAFTTSCPLASVDAKPCGVSSSKTVDLPLPPEWGLAPSSYYVPFIPIIGIP</sequence>
<organism evidence="2 3">
    <name type="scientific">Hibiscus syriacus</name>
    <name type="common">Rose of Sharon</name>
    <dbReference type="NCBI Taxonomy" id="106335"/>
    <lineage>
        <taxon>Eukaryota</taxon>
        <taxon>Viridiplantae</taxon>
        <taxon>Streptophyta</taxon>
        <taxon>Embryophyta</taxon>
        <taxon>Tracheophyta</taxon>
        <taxon>Spermatophyta</taxon>
        <taxon>Magnoliopsida</taxon>
        <taxon>eudicotyledons</taxon>
        <taxon>Gunneridae</taxon>
        <taxon>Pentapetalae</taxon>
        <taxon>rosids</taxon>
        <taxon>malvids</taxon>
        <taxon>Malvales</taxon>
        <taxon>Malvaceae</taxon>
        <taxon>Malvoideae</taxon>
        <taxon>Hibiscus</taxon>
    </lineage>
</organism>
<dbReference type="AlphaFoldDB" id="A0A6A2XK29"/>
<feature type="chain" id="PRO_5025597695" evidence="1">
    <location>
        <begin position="25"/>
        <end position="192"/>
    </location>
</feature>
<keyword evidence="1" id="KW-0732">Signal</keyword>
<protein>
    <submittedName>
        <fullName evidence="2">Uncharacterized protein</fullName>
    </submittedName>
</protein>
<dbReference type="Proteomes" id="UP000436088">
    <property type="component" value="Unassembled WGS sequence"/>
</dbReference>
<evidence type="ECO:0000313" key="2">
    <source>
        <dbReference type="EMBL" id="KAE8656737.1"/>
    </source>
</evidence>
<accession>A0A6A2XK29</accession>
<gene>
    <name evidence="2" type="ORF">F3Y22_tig00116997pilonHSYRG00256</name>
</gene>
<dbReference type="EMBL" id="VEPZ02001762">
    <property type="protein sequence ID" value="KAE8656737.1"/>
    <property type="molecule type" value="Genomic_DNA"/>
</dbReference>
<comment type="caution">
    <text evidence="2">The sequence shown here is derived from an EMBL/GenBank/DDBJ whole genome shotgun (WGS) entry which is preliminary data.</text>
</comment>
<name>A0A6A2XK29_HIBSY</name>
<keyword evidence="3" id="KW-1185">Reference proteome</keyword>